<keyword evidence="1" id="KW-0805">Transcription regulation</keyword>
<evidence type="ECO:0000313" key="7">
    <source>
        <dbReference type="Proteomes" id="UP000317243"/>
    </source>
</evidence>
<dbReference type="Pfam" id="PF14246">
    <property type="entry name" value="TetR_C_7"/>
    <property type="match status" value="1"/>
</dbReference>
<dbReference type="Proteomes" id="UP000317243">
    <property type="component" value="Unassembled WGS sequence"/>
</dbReference>
<dbReference type="AlphaFoldDB" id="A0A5C5WAG2"/>
<evidence type="ECO:0000256" key="3">
    <source>
        <dbReference type="ARBA" id="ARBA00023163"/>
    </source>
</evidence>
<dbReference type="Gene3D" id="1.10.10.60">
    <property type="entry name" value="Homeodomain-like"/>
    <property type="match status" value="1"/>
</dbReference>
<organism evidence="6 7">
    <name type="scientific">Thalassoglobus neptunius</name>
    <dbReference type="NCBI Taxonomy" id="1938619"/>
    <lineage>
        <taxon>Bacteria</taxon>
        <taxon>Pseudomonadati</taxon>
        <taxon>Planctomycetota</taxon>
        <taxon>Planctomycetia</taxon>
        <taxon>Planctomycetales</taxon>
        <taxon>Planctomycetaceae</taxon>
        <taxon>Thalassoglobus</taxon>
    </lineage>
</organism>
<evidence type="ECO:0000256" key="4">
    <source>
        <dbReference type="PROSITE-ProRule" id="PRU00335"/>
    </source>
</evidence>
<accession>A0A5C5WAG2</accession>
<dbReference type="OrthoDB" id="9809994at2"/>
<dbReference type="InterPro" id="IPR050109">
    <property type="entry name" value="HTH-type_TetR-like_transc_reg"/>
</dbReference>
<keyword evidence="3" id="KW-0804">Transcription</keyword>
<dbReference type="FunFam" id="1.10.10.60:FF:000141">
    <property type="entry name" value="TetR family transcriptional regulator"/>
    <property type="match status" value="1"/>
</dbReference>
<dbReference type="InterPro" id="IPR009057">
    <property type="entry name" value="Homeodomain-like_sf"/>
</dbReference>
<dbReference type="InterPro" id="IPR001647">
    <property type="entry name" value="HTH_TetR"/>
</dbReference>
<keyword evidence="2 4" id="KW-0238">DNA-binding</keyword>
<protein>
    <submittedName>
        <fullName evidence="6">HTH-type transcriptional regulator AcrR</fullName>
    </submittedName>
</protein>
<dbReference type="PANTHER" id="PTHR30055:SF224">
    <property type="entry name" value="TRANSCRIPTIONAL REGULATOR TETR FAMILY"/>
    <property type="match status" value="1"/>
</dbReference>
<feature type="domain" description="HTH tetR-type" evidence="5">
    <location>
        <begin position="15"/>
        <end position="75"/>
    </location>
</feature>
<name>A0A5C5WAG2_9PLAN</name>
<dbReference type="PROSITE" id="PS50977">
    <property type="entry name" value="HTH_TETR_2"/>
    <property type="match status" value="1"/>
</dbReference>
<keyword evidence="7" id="KW-1185">Reference proteome</keyword>
<sequence>MGESNTPPKKQSVSDRKRRAILDAAILEFDAGCFESTSMDQIAARAGVSKRTVYNHFCSKEMLFAEIRREVFAQIADIEYEYDTESPLEVQLETIATMQVEQLCSPAFVSFARISIPLSLRSVDVAKSTYCEFYASQGVILKWFHDATEDGRLAVHNPKFAARQFVGLLNAGVLWPRLIGGHPAPSKAIRKCVVESTVSMFLNEYAIR</sequence>
<dbReference type="GO" id="GO:0003700">
    <property type="term" value="F:DNA-binding transcription factor activity"/>
    <property type="evidence" value="ECO:0007669"/>
    <property type="project" value="TreeGrafter"/>
</dbReference>
<evidence type="ECO:0000256" key="1">
    <source>
        <dbReference type="ARBA" id="ARBA00023015"/>
    </source>
</evidence>
<dbReference type="SUPFAM" id="SSF46689">
    <property type="entry name" value="Homeodomain-like"/>
    <property type="match status" value="1"/>
</dbReference>
<comment type="caution">
    <text evidence="6">The sequence shown here is derived from an EMBL/GenBank/DDBJ whole genome shotgun (WGS) entry which is preliminary data.</text>
</comment>
<reference evidence="6 7" key="1">
    <citation type="submission" date="2019-02" db="EMBL/GenBank/DDBJ databases">
        <title>Deep-cultivation of Planctomycetes and their phenomic and genomic characterization uncovers novel biology.</title>
        <authorList>
            <person name="Wiegand S."/>
            <person name="Jogler M."/>
            <person name="Boedeker C."/>
            <person name="Pinto D."/>
            <person name="Vollmers J."/>
            <person name="Rivas-Marin E."/>
            <person name="Kohn T."/>
            <person name="Peeters S.H."/>
            <person name="Heuer A."/>
            <person name="Rast P."/>
            <person name="Oberbeckmann S."/>
            <person name="Bunk B."/>
            <person name="Jeske O."/>
            <person name="Meyerdierks A."/>
            <person name="Storesund J.E."/>
            <person name="Kallscheuer N."/>
            <person name="Luecker S."/>
            <person name="Lage O.M."/>
            <person name="Pohl T."/>
            <person name="Merkel B.J."/>
            <person name="Hornburger P."/>
            <person name="Mueller R.-W."/>
            <person name="Bruemmer F."/>
            <person name="Labrenz M."/>
            <person name="Spormann A.M."/>
            <person name="Op Den Camp H."/>
            <person name="Overmann J."/>
            <person name="Amann R."/>
            <person name="Jetten M.S.M."/>
            <person name="Mascher T."/>
            <person name="Medema M.H."/>
            <person name="Devos D.P."/>
            <person name="Kaster A.-K."/>
            <person name="Ovreas L."/>
            <person name="Rohde M."/>
            <person name="Galperin M.Y."/>
            <person name="Jogler C."/>
        </authorList>
    </citation>
    <scope>NUCLEOTIDE SEQUENCE [LARGE SCALE GENOMIC DNA]</scope>
    <source>
        <strain evidence="6 7">KOR42</strain>
    </source>
</reference>
<dbReference type="Pfam" id="PF00440">
    <property type="entry name" value="TetR_N"/>
    <property type="match status" value="1"/>
</dbReference>
<dbReference type="PANTHER" id="PTHR30055">
    <property type="entry name" value="HTH-TYPE TRANSCRIPTIONAL REGULATOR RUTR"/>
    <property type="match status" value="1"/>
</dbReference>
<dbReference type="RefSeq" id="WP_146511489.1">
    <property type="nucleotide sequence ID" value="NZ_SIHI01000022.1"/>
</dbReference>
<dbReference type="GO" id="GO:0000976">
    <property type="term" value="F:transcription cis-regulatory region binding"/>
    <property type="evidence" value="ECO:0007669"/>
    <property type="project" value="TreeGrafter"/>
</dbReference>
<evidence type="ECO:0000256" key="2">
    <source>
        <dbReference type="ARBA" id="ARBA00023125"/>
    </source>
</evidence>
<dbReference type="Gene3D" id="1.10.357.10">
    <property type="entry name" value="Tetracycline Repressor, domain 2"/>
    <property type="match status" value="1"/>
</dbReference>
<proteinExistence type="predicted"/>
<evidence type="ECO:0000313" key="6">
    <source>
        <dbReference type="EMBL" id="TWT47896.1"/>
    </source>
</evidence>
<dbReference type="InterPro" id="IPR039536">
    <property type="entry name" value="TetR_C_Proteobacteria"/>
</dbReference>
<feature type="DNA-binding region" description="H-T-H motif" evidence="4">
    <location>
        <begin position="38"/>
        <end position="57"/>
    </location>
</feature>
<gene>
    <name evidence="6" type="primary">acrR</name>
    <name evidence="6" type="ORF">KOR42_40940</name>
</gene>
<evidence type="ECO:0000259" key="5">
    <source>
        <dbReference type="PROSITE" id="PS50977"/>
    </source>
</evidence>
<dbReference type="EMBL" id="SIHI01000022">
    <property type="protein sequence ID" value="TWT47896.1"/>
    <property type="molecule type" value="Genomic_DNA"/>
</dbReference>